<dbReference type="SUPFAM" id="SSF52540">
    <property type="entry name" value="P-loop containing nucleoside triphosphate hydrolases"/>
    <property type="match status" value="2"/>
</dbReference>
<dbReference type="InterPro" id="IPR041679">
    <property type="entry name" value="DNA2/NAM7-like_C"/>
</dbReference>
<dbReference type="PANTHER" id="PTHR10887:SF495">
    <property type="entry name" value="HELICASE SENATAXIN ISOFORM X1-RELATED"/>
    <property type="match status" value="1"/>
</dbReference>
<evidence type="ECO:0000256" key="1">
    <source>
        <dbReference type="SAM" id="Coils"/>
    </source>
</evidence>
<name>A0A1M6V8K4_9FIRM</name>
<feature type="coiled-coil region" evidence="1">
    <location>
        <begin position="679"/>
        <end position="706"/>
    </location>
</feature>
<dbReference type="Gene3D" id="3.40.50.300">
    <property type="entry name" value="P-loop containing nucleotide triphosphate hydrolases"/>
    <property type="match status" value="3"/>
</dbReference>
<dbReference type="InterPro" id="IPR027417">
    <property type="entry name" value="P-loop_NTPase"/>
</dbReference>
<sequence length="1047" mass="119503">MQAQDIIWGGNNKCEIKILRDIGTSAGDVIEITYNYMSDSYEAKKDGNSSAIIVSEASRRTLDNIYLDGSSSATIVRVIDCDDLKLIVEIKVFQDIINFNAMQGIEIEVGEEVIAKMRVKDKENPIGYLSDAFKYNDMLFVKGYGRKGANFTLLSKDRVLNVTRVDNVYVASNLVRYDRNKADFENLYILKGHISFVNATQGASISREVTERMTKIVSGGAYFDIWDAYNDLERLFVLKQATENGVMEYTSYECTLTDCFEYRFHLKSSFEEPFPDEAQIDSTDNDDIKKLDQFENADQIKKLNSIHVGTFVEIENDNTCVIYDRTSSERKKIPNQGYLYYSVVGDSVRLMRRENARNSILARECPIKDLALIVDKGVSVEKTNIHEQPITNMLTRKFPDKVFNEKQRDAIEAAINTPDIALILGPPGTGKTTVIKAIIARFEEYFKKHNDNQIPRILVSSFQHEAVENVIVGVDGNGIPSERKGGKRDEENKQTLNIREWRNNVTIKLGEKIDELTEGIDYSKETLRDKVYAWEKKGKEPAAGIELLKDELQDNRLKLSSELIADITELLSRTSYTSASQKVSQEWEEEKDEENSAILNAQRLTTSSYADDGKRQIINLKVAIFNGNIHCSDGTEFIDAVLNSKGKDEEVFNKYVKIVEKLKQQYVKQKTVATSIDSLTSIEQCLKRMDEELNQERLQRLENRDEATAYILQNYLELIQDEHEIQSIIDKYSNITAATCQQAMEVGRFASSHLYDLVIVDEAARANPLDLLIPMSMAKKIILVGDFLQLPHMLDPEVTKQFENDEKLESLNVLKKSLFQRMYESFDNKPAKVTRTVQLTKQFRMNSLIGDFVNREIYQKENYLLDSSDVDDTKKQANLGMFHDKPLVWIDADKNHFGLEEGRRSKYRPQEAKLLVDEVKSVLKIDMNKTVGVISFYKKQTEYLVKLIKQELTETQQLQVEVGTVDAFQGKEFDVVFLSCTRANTIDIENQRQRTGHLQDRSRLCVSLTRARQLLVAVGDRDTVECVPIIGSLIQECEKGGGYYEQA</sequence>
<feature type="domain" description="AAA+ ATPase" evidence="2">
    <location>
        <begin position="417"/>
        <end position="809"/>
    </location>
</feature>
<gene>
    <name evidence="3" type="ORF">SAMN02745136_03319</name>
</gene>
<dbReference type="Proteomes" id="UP000184386">
    <property type="component" value="Unassembled WGS sequence"/>
</dbReference>
<keyword evidence="4" id="KW-1185">Reference proteome</keyword>
<evidence type="ECO:0000259" key="2">
    <source>
        <dbReference type="SMART" id="SM00382"/>
    </source>
</evidence>
<dbReference type="InterPro" id="IPR045055">
    <property type="entry name" value="DNA2/NAM7-like"/>
</dbReference>
<dbReference type="PANTHER" id="PTHR10887">
    <property type="entry name" value="DNA2/NAM7 HELICASE FAMILY"/>
    <property type="match status" value="1"/>
</dbReference>
<dbReference type="InterPro" id="IPR047187">
    <property type="entry name" value="SF1_C_Upf1"/>
</dbReference>
<reference evidence="3 4" key="1">
    <citation type="submission" date="2016-11" db="EMBL/GenBank/DDBJ databases">
        <authorList>
            <person name="Jaros S."/>
            <person name="Januszkiewicz K."/>
            <person name="Wedrychowicz H."/>
        </authorList>
    </citation>
    <scope>NUCLEOTIDE SEQUENCE [LARGE SCALE GENOMIC DNA]</scope>
    <source>
        <strain evidence="3 4">DSM 15929</strain>
    </source>
</reference>
<keyword evidence="1" id="KW-0175">Coiled coil</keyword>
<evidence type="ECO:0000313" key="3">
    <source>
        <dbReference type="EMBL" id="SHK77684.1"/>
    </source>
</evidence>
<organism evidence="3 4">
    <name type="scientific">Anaerocolumna jejuensis DSM 15929</name>
    <dbReference type="NCBI Taxonomy" id="1121322"/>
    <lineage>
        <taxon>Bacteria</taxon>
        <taxon>Bacillati</taxon>
        <taxon>Bacillota</taxon>
        <taxon>Clostridia</taxon>
        <taxon>Lachnospirales</taxon>
        <taxon>Lachnospiraceae</taxon>
        <taxon>Anaerocolumna</taxon>
    </lineage>
</organism>
<dbReference type="Pfam" id="PF13087">
    <property type="entry name" value="AAA_12"/>
    <property type="match status" value="1"/>
</dbReference>
<dbReference type="OrthoDB" id="9757917at2"/>
<accession>A0A1M6V8K4</accession>
<dbReference type="STRING" id="1121322.SAMN02745136_03319"/>
<dbReference type="InterPro" id="IPR041677">
    <property type="entry name" value="DNA2/NAM7_AAA_11"/>
</dbReference>
<proteinExistence type="predicted"/>
<dbReference type="RefSeq" id="WP_073277947.1">
    <property type="nucleotide sequence ID" value="NZ_FRAC01000017.1"/>
</dbReference>
<evidence type="ECO:0000313" key="4">
    <source>
        <dbReference type="Proteomes" id="UP000184386"/>
    </source>
</evidence>
<dbReference type="CDD" id="cd18808">
    <property type="entry name" value="SF1_C_Upf1"/>
    <property type="match status" value="1"/>
</dbReference>
<dbReference type="Pfam" id="PF13086">
    <property type="entry name" value="AAA_11"/>
    <property type="match status" value="1"/>
</dbReference>
<dbReference type="InterPro" id="IPR003593">
    <property type="entry name" value="AAA+_ATPase"/>
</dbReference>
<dbReference type="AlphaFoldDB" id="A0A1M6V8K4"/>
<dbReference type="SMART" id="SM00382">
    <property type="entry name" value="AAA"/>
    <property type="match status" value="1"/>
</dbReference>
<dbReference type="EMBL" id="FRAC01000017">
    <property type="protein sequence ID" value="SHK77684.1"/>
    <property type="molecule type" value="Genomic_DNA"/>
</dbReference>
<protein>
    <submittedName>
        <fullName evidence="3">AAA domain-containing protein</fullName>
    </submittedName>
</protein>
<dbReference type="GO" id="GO:0004386">
    <property type="term" value="F:helicase activity"/>
    <property type="evidence" value="ECO:0007669"/>
    <property type="project" value="InterPro"/>
</dbReference>